<reference evidence="12" key="1">
    <citation type="submission" date="2021-02" db="EMBL/GenBank/DDBJ databases">
        <authorList>
            <person name="Nowell W R."/>
        </authorList>
    </citation>
    <scope>NUCLEOTIDE SEQUENCE</scope>
</reference>
<dbReference type="PANTHER" id="PTHR10339">
    <property type="entry name" value="ADP-RIBOSYLTRANSFERASE"/>
    <property type="match status" value="1"/>
</dbReference>
<keyword evidence="10" id="KW-0520">NAD</keyword>
<dbReference type="GO" id="GO:0106274">
    <property type="term" value="F:NAD+-protein-arginine ADP-ribosyltransferase activity"/>
    <property type="evidence" value="ECO:0007669"/>
    <property type="project" value="UniProtKB-EC"/>
</dbReference>
<keyword evidence="8" id="KW-0843">Virulence</keyword>
<proteinExistence type="inferred from homology"/>
<keyword evidence="3" id="KW-0964">Secreted</keyword>
<comment type="similarity">
    <text evidence="2 10">Belongs to the Arg-specific ADP-ribosyltransferase family.</text>
</comment>
<comment type="catalytic activity">
    <reaction evidence="9 10">
        <text>L-arginyl-[protein] + NAD(+) = N(omega)-(ADP-D-ribosyl)-L-arginyl-[protein] + nicotinamide + H(+)</text>
        <dbReference type="Rhea" id="RHEA:19149"/>
        <dbReference type="Rhea" id="RHEA-COMP:10532"/>
        <dbReference type="Rhea" id="RHEA-COMP:15087"/>
        <dbReference type="ChEBI" id="CHEBI:15378"/>
        <dbReference type="ChEBI" id="CHEBI:17154"/>
        <dbReference type="ChEBI" id="CHEBI:29965"/>
        <dbReference type="ChEBI" id="CHEBI:57540"/>
        <dbReference type="ChEBI" id="CHEBI:142554"/>
        <dbReference type="EC" id="2.4.2.31"/>
    </reaction>
</comment>
<keyword evidence="7" id="KW-0548">Nucleotidyltransferase</keyword>
<name>A0A813VHE0_9BILA</name>
<keyword evidence="10" id="KW-0521">NADP</keyword>
<evidence type="ECO:0000313" key="12">
    <source>
        <dbReference type="EMBL" id="CAF0837669.1"/>
    </source>
</evidence>
<dbReference type="SMART" id="SM00678">
    <property type="entry name" value="WWE"/>
    <property type="match status" value="1"/>
</dbReference>
<dbReference type="AlphaFoldDB" id="A0A813VHE0"/>
<comment type="caution">
    <text evidence="12">The sequence shown here is derived from an EMBL/GenBank/DDBJ whole genome shotgun (WGS) entry which is preliminary data.</text>
</comment>
<dbReference type="Pfam" id="PF01129">
    <property type="entry name" value="ART"/>
    <property type="match status" value="1"/>
</dbReference>
<evidence type="ECO:0000256" key="8">
    <source>
        <dbReference type="ARBA" id="ARBA00023026"/>
    </source>
</evidence>
<dbReference type="GO" id="GO:0003950">
    <property type="term" value="F:NAD+ poly-ADP-ribosyltransferase activity"/>
    <property type="evidence" value="ECO:0007669"/>
    <property type="project" value="TreeGrafter"/>
</dbReference>
<gene>
    <name evidence="12" type="ORF">IZO911_LOCUS8886</name>
</gene>
<keyword evidence="6 10" id="KW-0808">Transferase</keyword>
<evidence type="ECO:0000313" key="13">
    <source>
        <dbReference type="Proteomes" id="UP000663860"/>
    </source>
</evidence>
<comment type="subcellular location">
    <subcellularLocation>
        <location evidence="1">Secreted</location>
    </subcellularLocation>
</comment>
<accession>A0A813VHE0</accession>
<evidence type="ECO:0000259" key="11">
    <source>
        <dbReference type="PROSITE" id="PS50918"/>
    </source>
</evidence>
<evidence type="ECO:0000256" key="5">
    <source>
        <dbReference type="ARBA" id="ARBA00022676"/>
    </source>
</evidence>
<dbReference type="InterPro" id="IPR018123">
    <property type="entry name" value="WWE-dom_subgr"/>
</dbReference>
<dbReference type="EMBL" id="CAJNOE010000061">
    <property type="protein sequence ID" value="CAF0837669.1"/>
    <property type="molecule type" value="Genomic_DNA"/>
</dbReference>
<keyword evidence="5 10" id="KW-0328">Glycosyltransferase</keyword>
<dbReference type="InterPro" id="IPR000768">
    <property type="entry name" value="ART"/>
</dbReference>
<dbReference type="GO" id="GO:0005576">
    <property type="term" value="C:extracellular region"/>
    <property type="evidence" value="ECO:0007669"/>
    <property type="project" value="UniProtKB-SubCell"/>
</dbReference>
<sequence>MNNNHNNNNKKSNICSFTFISQAEIPVYVTGVQRSWNFLKLEFDRQSDGLPSPNARYYQTLYTGPKLFAVDDNDVVYYHDAEQWTPYSSASIIIYSYDSDFVEDEDESNDVCVLSPDFHYDEILNKRQISDAIVLWYLKDKVNVSLDNDENDHWLPYSDIENEMIEEAYQRKSDTESFIELDAYLIDFNQLVQVSKLDSTKQQTIKRVIESNNERKYILQERFSEPLSQVSSTSYTFGHEYEWSPLIMQWIQSKVGKHCLFNAKKCVRKAIEGIMTEGRLIGKEIEASYLVRKLEPCKRLLIKDVSKICVHLFTRASFLYRVVNTALRNSDLSKIDTLGPYCYLLRAYIRSAGTEYNGYLYRGCNLSEEQVSQYRNAVSMKEWKTWRSFTSTSKNQQVVEIFGVNTLFVINVKEIGISSNRAFNIQHISQFPDEEEVLLPAGVLFQIADVQKDEKTKKWIIHLQL</sequence>
<dbReference type="InterPro" id="IPR037197">
    <property type="entry name" value="WWE_dom_sf"/>
</dbReference>
<evidence type="ECO:0000256" key="3">
    <source>
        <dbReference type="ARBA" id="ARBA00022525"/>
    </source>
</evidence>
<dbReference type="Pfam" id="PF02825">
    <property type="entry name" value="WWE"/>
    <property type="match status" value="1"/>
</dbReference>
<evidence type="ECO:0000256" key="4">
    <source>
        <dbReference type="ARBA" id="ARBA00022656"/>
    </source>
</evidence>
<dbReference type="GO" id="GO:0008270">
    <property type="term" value="F:zinc ion binding"/>
    <property type="evidence" value="ECO:0007669"/>
    <property type="project" value="InterPro"/>
</dbReference>
<evidence type="ECO:0000256" key="10">
    <source>
        <dbReference type="RuleBase" id="RU361228"/>
    </source>
</evidence>
<dbReference type="SUPFAM" id="SSF117839">
    <property type="entry name" value="WWE domain"/>
    <property type="match status" value="1"/>
</dbReference>
<dbReference type="InterPro" id="IPR050999">
    <property type="entry name" value="ADP-ribosyltransferase_ARG"/>
</dbReference>
<dbReference type="PROSITE" id="PS51996">
    <property type="entry name" value="TR_MART"/>
    <property type="match status" value="1"/>
</dbReference>
<evidence type="ECO:0000256" key="2">
    <source>
        <dbReference type="ARBA" id="ARBA00009558"/>
    </source>
</evidence>
<dbReference type="Gene3D" id="3.30.720.50">
    <property type="match status" value="1"/>
</dbReference>
<organism evidence="12 13">
    <name type="scientific">Adineta steineri</name>
    <dbReference type="NCBI Taxonomy" id="433720"/>
    <lineage>
        <taxon>Eukaryota</taxon>
        <taxon>Metazoa</taxon>
        <taxon>Spiralia</taxon>
        <taxon>Gnathifera</taxon>
        <taxon>Rotifera</taxon>
        <taxon>Eurotatoria</taxon>
        <taxon>Bdelloidea</taxon>
        <taxon>Adinetida</taxon>
        <taxon>Adinetidae</taxon>
        <taxon>Adineta</taxon>
    </lineage>
</organism>
<dbReference type="PANTHER" id="PTHR10339:SF25">
    <property type="entry name" value="SECRETED EXOENZYME S"/>
    <property type="match status" value="1"/>
</dbReference>
<protein>
    <recommendedName>
        <fullName evidence="10">NAD(P)(+)--arginine ADP-ribosyltransferase</fullName>
        <ecNumber evidence="10">2.4.2.31</ecNumber>
    </recommendedName>
    <alternativeName>
        <fullName evidence="10">Mono(ADP-ribosyl)transferase</fullName>
    </alternativeName>
</protein>
<evidence type="ECO:0000256" key="1">
    <source>
        <dbReference type="ARBA" id="ARBA00004613"/>
    </source>
</evidence>
<dbReference type="SUPFAM" id="SSF56399">
    <property type="entry name" value="ADP-ribosylation"/>
    <property type="match status" value="1"/>
</dbReference>
<evidence type="ECO:0000256" key="7">
    <source>
        <dbReference type="ARBA" id="ARBA00022695"/>
    </source>
</evidence>
<dbReference type="InterPro" id="IPR004170">
    <property type="entry name" value="WWE_dom"/>
</dbReference>
<dbReference type="EC" id="2.4.2.31" evidence="10"/>
<evidence type="ECO:0000256" key="6">
    <source>
        <dbReference type="ARBA" id="ARBA00022679"/>
    </source>
</evidence>
<dbReference type="GO" id="GO:0016779">
    <property type="term" value="F:nucleotidyltransferase activity"/>
    <property type="evidence" value="ECO:0007669"/>
    <property type="project" value="UniProtKB-KW"/>
</dbReference>
<dbReference type="PROSITE" id="PS50918">
    <property type="entry name" value="WWE"/>
    <property type="match status" value="1"/>
</dbReference>
<evidence type="ECO:0000256" key="9">
    <source>
        <dbReference type="ARBA" id="ARBA00047597"/>
    </source>
</evidence>
<feature type="domain" description="WWE" evidence="11">
    <location>
        <begin position="122"/>
        <end position="207"/>
    </location>
</feature>
<keyword evidence="4" id="KW-0800">Toxin</keyword>
<dbReference type="Gene3D" id="3.90.176.10">
    <property type="entry name" value="Toxin ADP-ribosyltransferase, Chain A, domain 1"/>
    <property type="match status" value="1"/>
</dbReference>
<dbReference type="Proteomes" id="UP000663860">
    <property type="component" value="Unassembled WGS sequence"/>
</dbReference>
<dbReference type="GO" id="GO:0090729">
    <property type="term" value="F:toxin activity"/>
    <property type="evidence" value="ECO:0007669"/>
    <property type="project" value="UniProtKB-KW"/>
</dbReference>